<dbReference type="NCBIfam" id="NF002712">
    <property type="entry name" value="PRK02542.1"/>
    <property type="match status" value="1"/>
</dbReference>
<feature type="transmembrane region" description="Helical" evidence="10">
    <location>
        <begin position="17"/>
        <end position="39"/>
    </location>
</feature>
<sequence>MSIRIDYIVGSRRLSNYWWATVILFGGLGFILAGLSSYLKVDLLPFTKLNDLLFIPQGIIMIFYGIVAFVLGIFLWLTIFWNIGGGYNKFDTEENLIIIFRLGFPGKNRNIYIKYLMHEIQAIKVKFQDSFRSKNEIYLQTKDKREIPLTSVDKSLLLSELEKQATEIAKLLGVILEGV</sequence>
<keyword evidence="11" id="KW-0934">Plastid</keyword>
<feature type="transmembrane region" description="Helical" evidence="10">
    <location>
        <begin position="59"/>
        <end position="81"/>
    </location>
</feature>
<evidence type="ECO:0000313" key="12">
    <source>
        <dbReference type="EMBL" id="ARX95910.1"/>
    </source>
</evidence>
<dbReference type="InterPro" id="IPR003359">
    <property type="entry name" value="PSI_Ycf4_assembly"/>
</dbReference>
<evidence type="ECO:0000256" key="10">
    <source>
        <dbReference type="HAMAP-Rule" id="MF_00437"/>
    </source>
</evidence>
<reference evidence="11" key="2">
    <citation type="journal article" date="2018" name="PLoS ONE">
        <title>Plastid genome analysis of three Nemaliophycidae red algal species suggests environmental adaptation for iron limited habitats.</title>
        <authorList>
            <person name="Cho C.H."/>
            <person name="Choi J.W."/>
            <person name="Lam D.W."/>
            <person name="Kim K.M."/>
            <person name="Yoon H.S."/>
        </authorList>
    </citation>
    <scope>NUCLEOTIDE SEQUENCE</scope>
</reference>
<dbReference type="GO" id="GO:0055035">
    <property type="term" value="C:plastid thylakoid membrane"/>
    <property type="evidence" value="ECO:0007669"/>
    <property type="project" value="UniProtKB-SubCell"/>
</dbReference>
<name>A0A1C9CAG0_9FLOR</name>
<evidence type="ECO:0000256" key="8">
    <source>
        <dbReference type="ARBA" id="ARBA00023136"/>
    </source>
</evidence>
<keyword evidence="8 10" id="KW-0472">Membrane</keyword>
<keyword evidence="7 10" id="KW-0793">Thylakoid</keyword>
<evidence type="ECO:0000256" key="4">
    <source>
        <dbReference type="ARBA" id="ARBA00022531"/>
    </source>
</evidence>
<dbReference type="AlphaFoldDB" id="A0A1C9CAG0"/>
<evidence type="ECO:0000256" key="6">
    <source>
        <dbReference type="ARBA" id="ARBA00022989"/>
    </source>
</evidence>
<evidence type="ECO:0000256" key="3">
    <source>
        <dbReference type="ARBA" id="ARBA00015395"/>
    </source>
</evidence>
<dbReference type="GO" id="GO:0015979">
    <property type="term" value="P:photosynthesis"/>
    <property type="evidence" value="ECO:0007669"/>
    <property type="project" value="UniProtKB-UniRule"/>
</dbReference>
<dbReference type="EMBL" id="KY083065">
    <property type="protein sequence ID" value="ARX95910.1"/>
    <property type="molecule type" value="Genomic_DNA"/>
</dbReference>
<evidence type="ECO:0000256" key="2">
    <source>
        <dbReference type="ARBA" id="ARBA00008198"/>
    </source>
</evidence>
<organism evidence="11">
    <name type="scientific">Thorea hispida</name>
    <dbReference type="NCBI Taxonomy" id="202687"/>
    <lineage>
        <taxon>Eukaryota</taxon>
        <taxon>Rhodophyta</taxon>
        <taxon>Florideophyceae</taxon>
        <taxon>Nemaliophycidae</taxon>
        <taxon>Thoreales</taxon>
        <taxon>Thoreaceae</taxon>
        <taxon>Thorea</taxon>
    </lineage>
</organism>
<protein>
    <recommendedName>
        <fullName evidence="3 10">Photosystem I assembly protein Ycf4</fullName>
    </recommendedName>
</protein>
<keyword evidence="6 10" id="KW-1133">Transmembrane helix</keyword>
<evidence type="ECO:0000313" key="11">
    <source>
        <dbReference type="EMBL" id="AOM65349.1"/>
    </source>
</evidence>
<comment type="function">
    <text evidence="1 10">Seems to be required for the assembly of the photosystem I complex.</text>
</comment>
<dbReference type="PANTHER" id="PTHR33288:SF4">
    <property type="entry name" value="PHOTOSYSTEM I ASSEMBLY PROTEIN YCF4"/>
    <property type="match status" value="1"/>
</dbReference>
<dbReference type="EMBL" id="KX284714">
    <property type="protein sequence ID" value="AOM65349.1"/>
    <property type="molecule type" value="Genomic_DNA"/>
</dbReference>
<dbReference type="Pfam" id="PF02392">
    <property type="entry name" value="Ycf4"/>
    <property type="match status" value="1"/>
</dbReference>
<comment type="similarity">
    <text evidence="2 10">Belongs to the Ycf4 family.</text>
</comment>
<dbReference type="GO" id="GO:0009522">
    <property type="term" value="C:photosystem I"/>
    <property type="evidence" value="ECO:0007669"/>
    <property type="project" value="InterPro"/>
</dbReference>
<accession>A0A1C9CAG0</accession>
<gene>
    <name evidence="10 11" type="primary">ycf4</name>
    <name evidence="11" type="ORF">Thor_057</name>
</gene>
<evidence type="ECO:0000256" key="1">
    <source>
        <dbReference type="ARBA" id="ARBA00002862"/>
    </source>
</evidence>
<dbReference type="RefSeq" id="YP_009296414.1">
    <property type="nucleotide sequence ID" value="NC_031171.1"/>
</dbReference>
<keyword evidence="12" id="KW-0150">Chloroplast</keyword>
<dbReference type="HAMAP" id="MF_00437">
    <property type="entry name" value="Ycf4"/>
    <property type="match status" value="1"/>
</dbReference>
<geneLocation type="plastid" evidence="11"/>
<evidence type="ECO:0000256" key="9">
    <source>
        <dbReference type="ARBA" id="ARBA00046286"/>
    </source>
</evidence>
<evidence type="ECO:0000256" key="7">
    <source>
        <dbReference type="ARBA" id="ARBA00023078"/>
    </source>
</evidence>
<comment type="subcellular location">
    <subcellularLocation>
        <location evidence="10">Cellular thylakoid membrane</location>
        <topology evidence="10">Multi-pass membrane protein</topology>
    </subcellularLocation>
    <subcellularLocation>
        <location evidence="9">Plastid thylakoid membrane</location>
        <topology evidence="9">Multi-pass membrane protein</topology>
    </subcellularLocation>
</comment>
<keyword evidence="5 10" id="KW-0812">Transmembrane</keyword>
<proteinExistence type="inferred from homology"/>
<keyword evidence="4 10" id="KW-0602">Photosynthesis</keyword>
<reference evidence="12" key="1">
    <citation type="submission" date="2016-11" db="EMBL/GenBank/DDBJ databases">
        <title>Complete Chloroplast Genome of Thorea hispida.</title>
        <authorList>
            <person name="Nan F."/>
            <person name="Xie S."/>
        </authorList>
    </citation>
    <scope>NUCLEOTIDE SEQUENCE</scope>
</reference>
<dbReference type="GeneID" id="29072897"/>
<evidence type="ECO:0000256" key="5">
    <source>
        <dbReference type="ARBA" id="ARBA00022692"/>
    </source>
</evidence>
<dbReference type="PANTHER" id="PTHR33288">
    <property type="match status" value="1"/>
</dbReference>